<organism evidence="3 4">
    <name type="scientific">Gloeothece verrucosa (strain PCC 7822)</name>
    <name type="common">Cyanothece sp. (strain PCC 7822)</name>
    <dbReference type="NCBI Taxonomy" id="497965"/>
    <lineage>
        <taxon>Bacteria</taxon>
        <taxon>Bacillati</taxon>
        <taxon>Cyanobacteriota</taxon>
        <taxon>Cyanophyceae</taxon>
        <taxon>Oscillatoriophycideae</taxon>
        <taxon>Chroococcales</taxon>
        <taxon>Aphanothecaceae</taxon>
        <taxon>Gloeothece</taxon>
        <taxon>Gloeothece verrucosa</taxon>
    </lineage>
</organism>
<evidence type="ECO:0000313" key="3">
    <source>
        <dbReference type="EMBL" id="ADN17639.1"/>
    </source>
</evidence>
<evidence type="ECO:0000256" key="1">
    <source>
        <dbReference type="SAM" id="Phobius"/>
    </source>
</evidence>
<feature type="transmembrane region" description="Helical" evidence="1">
    <location>
        <begin position="401"/>
        <end position="422"/>
    </location>
</feature>
<feature type="domain" description="DUF8201" evidence="2">
    <location>
        <begin position="1"/>
        <end position="461"/>
    </location>
</feature>
<reference evidence="4" key="1">
    <citation type="journal article" date="2011" name="MBio">
        <title>Novel metabolic attributes of the genus Cyanothece, comprising a group of unicellular nitrogen-fixing Cyanobacteria.</title>
        <authorList>
            <person name="Bandyopadhyay A."/>
            <person name="Elvitigala T."/>
            <person name="Welsh E."/>
            <person name="Stockel J."/>
            <person name="Liberton M."/>
            <person name="Min H."/>
            <person name="Sherman L.A."/>
            <person name="Pakrasi H.B."/>
        </authorList>
    </citation>
    <scope>NUCLEOTIDE SEQUENCE [LARGE SCALE GENOMIC DNA]</scope>
    <source>
        <strain evidence="4">PCC 7822</strain>
        <plasmid evidence="4">Cy782201</plasmid>
    </source>
</reference>
<feature type="transmembrane region" description="Helical" evidence="1">
    <location>
        <begin position="139"/>
        <end position="161"/>
    </location>
</feature>
<keyword evidence="1" id="KW-0812">Transmembrane</keyword>
<evidence type="ECO:0000313" key="4">
    <source>
        <dbReference type="Proteomes" id="UP000008206"/>
    </source>
</evidence>
<dbReference type="AlphaFoldDB" id="E0UL09"/>
<feature type="transmembrane region" description="Helical" evidence="1">
    <location>
        <begin position="38"/>
        <end position="56"/>
    </location>
</feature>
<proteinExistence type="predicted"/>
<feature type="transmembrane region" description="Helical" evidence="1">
    <location>
        <begin position="62"/>
        <end position="79"/>
    </location>
</feature>
<feature type="transmembrane region" description="Helical" evidence="1">
    <location>
        <begin position="99"/>
        <end position="119"/>
    </location>
</feature>
<geneLocation type="plasmid" evidence="3 4">
    <name>Cy782201</name>
</geneLocation>
<dbReference type="RefSeq" id="WP_013334389.1">
    <property type="nucleotide sequence ID" value="NC_014533.1"/>
</dbReference>
<feature type="transmembrane region" description="Helical" evidence="1">
    <location>
        <begin position="500"/>
        <end position="520"/>
    </location>
</feature>
<feature type="transmembrane region" description="Helical" evidence="1">
    <location>
        <begin position="202"/>
        <end position="223"/>
    </location>
</feature>
<dbReference type="HOGENOM" id="CLU_471593_0_0_3"/>
<accession>E0UL09</accession>
<feature type="transmembrane region" description="Helical" evidence="1">
    <location>
        <begin position="284"/>
        <end position="310"/>
    </location>
</feature>
<dbReference type="NCBIfam" id="NF047510">
    <property type="entry name" value="LIC_10190_fam"/>
    <property type="match status" value="1"/>
</dbReference>
<feature type="transmembrane region" description="Helical" evidence="1">
    <location>
        <begin position="243"/>
        <end position="264"/>
    </location>
</feature>
<name>E0UL09_GLOV7</name>
<feature type="transmembrane region" description="Helical" evidence="1">
    <location>
        <begin position="6"/>
        <end position="26"/>
    </location>
</feature>
<dbReference type="Proteomes" id="UP000008206">
    <property type="component" value="Plasmid Cy782201"/>
</dbReference>
<keyword evidence="1" id="KW-1133">Transmembrane helix</keyword>
<evidence type="ECO:0000259" key="2">
    <source>
        <dbReference type="Pfam" id="PF26626"/>
    </source>
</evidence>
<dbReference type="KEGG" id="cyj:Cyan7822_5778"/>
<keyword evidence="4" id="KW-1185">Reference proteome</keyword>
<keyword evidence="1" id="KW-0472">Membrane</keyword>
<gene>
    <name evidence="3" type="ordered locus">Cyan7822_5778</name>
</gene>
<keyword evidence="3" id="KW-0614">Plasmid</keyword>
<dbReference type="InterPro" id="IPR058514">
    <property type="entry name" value="DUF8201"/>
</dbReference>
<dbReference type="EMBL" id="CP002199">
    <property type="protein sequence ID" value="ADN17639.1"/>
    <property type="molecule type" value="Genomic_DNA"/>
</dbReference>
<feature type="transmembrane region" description="Helical" evidence="1">
    <location>
        <begin position="429"/>
        <end position="447"/>
    </location>
</feature>
<sequence>MLYFIGIWILLIFVCLLIGTALLNILQASSFKRTGDRFIAAVWLGLVALSISLLAVSLVFPLSPLVGLLLAISLIFFSLQSSGTRTELIALRSRLSWSLICRFLTLELAVAAFMTQPITWIDTGLYHLGAIRWLAEYGMVPGLALIHFRFGWTSSWFALAAPLNWNIFNYQTVAVTNGLAFLIFLLHFIISLTHIFTNKIRFADIFITIFNFIAFPLLIFRTLPFIKGKSIMAQILISPSPDILILLLTGVIAWTILIISDQSYLRTGASENKTYLMDERVIPLFLSIGAVSMKLTAIPILLVTSFFYLFKKPLSIQRFLILILIIFLLLSPMLIFGVMTSGCPLSPSTFMCVNLPWSPLSLNTTALSTQKIGVDWALLGRPSDGDNFWLWILWKWSKSSILNLIIILLNFIAVIGVFLGLFFINKKSLLGAIWVLLIGIVGMIIIFKQAPELRYGIGYFILIPTLIAAIFFDKIFLNIKAQVNWQKFLLAPSNFLVKKYFNKPMFFVGLATVFCIQGIAQSRLFLPPALPTVELAKAQINDIEYVYPSPLSALCWGSQLPCTLGPIPINIQLRDPSKGISAGFVYVKKES</sequence>
<feature type="transmembrane region" description="Helical" evidence="1">
    <location>
        <begin position="459"/>
        <end position="479"/>
    </location>
</feature>
<dbReference type="InterPro" id="IPR058065">
    <property type="entry name" value="LIC_10190-like"/>
</dbReference>
<dbReference type="Pfam" id="PF26626">
    <property type="entry name" value="DUF8201"/>
    <property type="match status" value="1"/>
</dbReference>
<feature type="transmembrane region" description="Helical" evidence="1">
    <location>
        <begin position="173"/>
        <end position="196"/>
    </location>
</feature>
<feature type="transmembrane region" description="Helical" evidence="1">
    <location>
        <begin position="319"/>
        <end position="339"/>
    </location>
</feature>
<protein>
    <recommendedName>
        <fullName evidence="2">DUF8201 domain-containing protein</fullName>
    </recommendedName>
</protein>